<dbReference type="Proteomes" id="UP000660745">
    <property type="component" value="Unassembled WGS sequence"/>
</dbReference>
<reference evidence="2" key="1">
    <citation type="journal article" date="2014" name="Int. J. Syst. Evol. Microbiol.">
        <title>Complete genome sequence of Corynebacterium casei LMG S-19264T (=DSM 44701T), isolated from a smear-ripened cheese.</title>
        <authorList>
            <consortium name="US DOE Joint Genome Institute (JGI-PGF)"/>
            <person name="Walter F."/>
            <person name="Albersmeier A."/>
            <person name="Kalinowski J."/>
            <person name="Ruckert C."/>
        </authorList>
    </citation>
    <scope>NUCLEOTIDE SEQUENCE</scope>
    <source>
        <strain evidence="2">CGMCC 4.7430</strain>
    </source>
</reference>
<reference evidence="2" key="2">
    <citation type="submission" date="2020-09" db="EMBL/GenBank/DDBJ databases">
        <authorList>
            <person name="Sun Q."/>
            <person name="Zhou Y."/>
        </authorList>
    </citation>
    <scope>NUCLEOTIDE SEQUENCE</scope>
    <source>
        <strain evidence="2">CGMCC 4.7430</strain>
    </source>
</reference>
<evidence type="ECO:0000313" key="2">
    <source>
        <dbReference type="EMBL" id="GGP13613.1"/>
    </source>
</evidence>
<sequence length="45" mass="5017">MLERRGTVSGFWIGRAFRLYPLWAVVVAVAAGGVLRCLGARTPRW</sequence>
<dbReference type="EMBL" id="BMNK01000014">
    <property type="protein sequence ID" value="GGP13613.1"/>
    <property type="molecule type" value="Genomic_DNA"/>
</dbReference>
<keyword evidence="1" id="KW-1133">Transmembrane helix</keyword>
<keyword evidence="1" id="KW-0472">Membrane</keyword>
<accession>A0A918AB44</accession>
<protein>
    <submittedName>
        <fullName evidence="2">Uncharacterized protein</fullName>
    </submittedName>
</protein>
<dbReference type="AlphaFoldDB" id="A0A918AB44"/>
<proteinExistence type="predicted"/>
<keyword evidence="1" id="KW-0812">Transmembrane</keyword>
<dbReference type="RefSeq" id="WP_225277848.1">
    <property type="nucleotide sequence ID" value="NZ_BMNK01000014.1"/>
</dbReference>
<comment type="caution">
    <text evidence="2">The sequence shown here is derived from an EMBL/GenBank/DDBJ whole genome shotgun (WGS) entry which is preliminary data.</text>
</comment>
<evidence type="ECO:0000313" key="3">
    <source>
        <dbReference type="Proteomes" id="UP000660745"/>
    </source>
</evidence>
<name>A0A918AB44_9ACTN</name>
<feature type="transmembrane region" description="Helical" evidence="1">
    <location>
        <begin position="20"/>
        <end position="39"/>
    </location>
</feature>
<evidence type="ECO:0000256" key="1">
    <source>
        <dbReference type="SAM" id="Phobius"/>
    </source>
</evidence>
<keyword evidence="3" id="KW-1185">Reference proteome</keyword>
<gene>
    <name evidence="2" type="ORF">GCM10012278_66090</name>
</gene>
<organism evidence="2 3">
    <name type="scientific">Nonomuraea glycinis</name>
    <dbReference type="NCBI Taxonomy" id="2047744"/>
    <lineage>
        <taxon>Bacteria</taxon>
        <taxon>Bacillati</taxon>
        <taxon>Actinomycetota</taxon>
        <taxon>Actinomycetes</taxon>
        <taxon>Streptosporangiales</taxon>
        <taxon>Streptosporangiaceae</taxon>
        <taxon>Nonomuraea</taxon>
    </lineage>
</organism>